<dbReference type="Proteomes" id="UP000054928">
    <property type="component" value="Unassembled WGS sequence"/>
</dbReference>
<keyword evidence="2" id="KW-1185">Reference proteome</keyword>
<protein>
    <submittedName>
        <fullName evidence="1">Uncharacterized protein</fullName>
    </submittedName>
</protein>
<dbReference type="GeneID" id="36405854"/>
<sequence length="53" mass="5932">MNGTSSYEKERSVPPPSMGLSLITPKKLIDKRGEFILRHGGFLHIECSLFESP</sequence>
<name>A0A0P1AIN2_PLAHL</name>
<dbReference type="RefSeq" id="XP_024576982.1">
    <property type="nucleotide sequence ID" value="XM_024726290.1"/>
</dbReference>
<reference evidence="2" key="1">
    <citation type="submission" date="2014-09" db="EMBL/GenBank/DDBJ databases">
        <authorList>
            <person name="Sharma Rahul"/>
            <person name="Thines Marco"/>
        </authorList>
    </citation>
    <scope>NUCLEOTIDE SEQUENCE [LARGE SCALE GENOMIC DNA]</scope>
</reference>
<proteinExistence type="predicted"/>
<dbReference type="EMBL" id="CCYD01000523">
    <property type="protein sequence ID" value="CEG40613.1"/>
    <property type="molecule type" value="Genomic_DNA"/>
</dbReference>
<organism evidence="1 2">
    <name type="scientific">Plasmopara halstedii</name>
    <name type="common">Downy mildew of sunflower</name>
    <dbReference type="NCBI Taxonomy" id="4781"/>
    <lineage>
        <taxon>Eukaryota</taxon>
        <taxon>Sar</taxon>
        <taxon>Stramenopiles</taxon>
        <taxon>Oomycota</taxon>
        <taxon>Peronosporomycetes</taxon>
        <taxon>Peronosporales</taxon>
        <taxon>Peronosporaceae</taxon>
        <taxon>Plasmopara</taxon>
    </lineage>
</organism>
<accession>A0A0P1AIN2</accession>
<dbReference type="AlphaFoldDB" id="A0A0P1AIN2"/>
<evidence type="ECO:0000313" key="1">
    <source>
        <dbReference type="EMBL" id="CEG40613.1"/>
    </source>
</evidence>
<evidence type="ECO:0000313" key="2">
    <source>
        <dbReference type="Proteomes" id="UP000054928"/>
    </source>
</evidence>